<dbReference type="PROSITE" id="PS50995">
    <property type="entry name" value="HTH_MARR_2"/>
    <property type="match status" value="1"/>
</dbReference>
<comment type="caution">
    <text evidence="2">The sequence shown here is derived from an EMBL/GenBank/DDBJ whole genome shotgun (WGS) entry which is preliminary data.</text>
</comment>
<accession>A0A328C5Y2</accession>
<dbReference type="Pfam" id="PF12802">
    <property type="entry name" value="MarR_2"/>
    <property type="match status" value="1"/>
</dbReference>
<evidence type="ECO:0000313" key="2">
    <source>
        <dbReference type="EMBL" id="RAL19914.1"/>
    </source>
</evidence>
<reference evidence="3" key="1">
    <citation type="submission" date="2018-02" db="EMBL/GenBank/DDBJ databases">
        <title>Glaesserella australis sp. nov., isolated from the lungs of pigs.</title>
        <authorList>
            <person name="Turni C."/>
            <person name="Christensen H."/>
        </authorList>
    </citation>
    <scope>NUCLEOTIDE SEQUENCE [LARGE SCALE GENOMIC DNA]</scope>
    <source>
        <strain evidence="3">HS4635</strain>
    </source>
</reference>
<protein>
    <submittedName>
        <fullName evidence="2">MarR family transcriptional regulator</fullName>
    </submittedName>
</protein>
<dbReference type="SUPFAM" id="SSF46785">
    <property type="entry name" value="Winged helix' DNA-binding domain"/>
    <property type="match status" value="1"/>
</dbReference>
<dbReference type="OrthoDB" id="3232829at2"/>
<gene>
    <name evidence="2" type="ORF">C5N92_00640</name>
</gene>
<name>A0A328C5Y2_9PAST</name>
<dbReference type="InterPro" id="IPR036390">
    <property type="entry name" value="WH_DNA-bd_sf"/>
</dbReference>
<dbReference type="AlphaFoldDB" id="A0A328C5Y2"/>
<dbReference type="GO" id="GO:0003700">
    <property type="term" value="F:DNA-binding transcription factor activity"/>
    <property type="evidence" value="ECO:0007669"/>
    <property type="project" value="InterPro"/>
</dbReference>
<feature type="domain" description="HTH marR-type" evidence="1">
    <location>
        <begin position="1"/>
        <end position="139"/>
    </location>
</feature>
<evidence type="ECO:0000259" key="1">
    <source>
        <dbReference type="PROSITE" id="PS50995"/>
    </source>
</evidence>
<dbReference type="Gene3D" id="6.10.250.820">
    <property type="match status" value="1"/>
</dbReference>
<dbReference type="EMBL" id="PTPX01000001">
    <property type="protein sequence ID" value="RAL19914.1"/>
    <property type="molecule type" value="Genomic_DNA"/>
</dbReference>
<keyword evidence="3" id="KW-1185">Reference proteome</keyword>
<dbReference type="RefSeq" id="WP_111748955.1">
    <property type="nucleotide sequence ID" value="NZ_PTPX01000001.1"/>
</dbReference>
<sequence length="140" mass="15966">MNKMDQFGQIMSQASHLYGHWAKQKGINYNYLAIFHSLVRLTACPQKQICTLWALPKQTVSMACQKLYADGLIDYVPAENDKREKLLILTAQGKALAEPIVAELDEVEQQILDRFGDARAQFLLNELSELQMLLQQNLVK</sequence>
<evidence type="ECO:0000313" key="3">
    <source>
        <dbReference type="Proteomes" id="UP000248689"/>
    </source>
</evidence>
<dbReference type="InterPro" id="IPR036388">
    <property type="entry name" value="WH-like_DNA-bd_sf"/>
</dbReference>
<proteinExistence type="predicted"/>
<dbReference type="Proteomes" id="UP000248689">
    <property type="component" value="Unassembled WGS sequence"/>
</dbReference>
<dbReference type="Gene3D" id="1.10.10.10">
    <property type="entry name" value="Winged helix-like DNA-binding domain superfamily/Winged helix DNA-binding domain"/>
    <property type="match status" value="1"/>
</dbReference>
<dbReference type="SMART" id="SM00347">
    <property type="entry name" value="HTH_MARR"/>
    <property type="match status" value="1"/>
</dbReference>
<dbReference type="InterPro" id="IPR000835">
    <property type="entry name" value="HTH_MarR-typ"/>
</dbReference>
<organism evidence="2 3">
    <name type="scientific">Glaesserella australis</name>
    <dbReference type="NCBI Taxonomy" id="2094024"/>
    <lineage>
        <taxon>Bacteria</taxon>
        <taxon>Pseudomonadati</taxon>
        <taxon>Pseudomonadota</taxon>
        <taxon>Gammaproteobacteria</taxon>
        <taxon>Pasteurellales</taxon>
        <taxon>Pasteurellaceae</taxon>
        <taxon>Glaesserella</taxon>
    </lineage>
</organism>